<reference evidence="1 2" key="1">
    <citation type="submission" date="2022-12" db="EMBL/GenBank/DDBJ databases">
        <title>Chromosome-scale assembly of the Ensete ventricosum genome.</title>
        <authorList>
            <person name="Dussert Y."/>
            <person name="Stocks J."/>
            <person name="Wendawek A."/>
            <person name="Woldeyes F."/>
            <person name="Nichols R.A."/>
            <person name="Borrell J.S."/>
        </authorList>
    </citation>
    <scope>NUCLEOTIDE SEQUENCE [LARGE SCALE GENOMIC DNA]</scope>
    <source>
        <strain evidence="2">cv. Maze</strain>
        <tissue evidence="1">Seeds</tissue>
    </source>
</reference>
<evidence type="ECO:0000313" key="1">
    <source>
        <dbReference type="EMBL" id="KAJ8504714.1"/>
    </source>
</evidence>
<evidence type="ECO:0000313" key="2">
    <source>
        <dbReference type="Proteomes" id="UP001222027"/>
    </source>
</evidence>
<proteinExistence type="predicted"/>
<dbReference type="EMBL" id="JAQQAF010000002">
    <property type="protein sequence ID" value="KAJ8504714.1"/>
    <property type="molecule type" value="Genomic_DNA"/>
</dbReference>
<gene>
    <name evidence="1" type="ORF">OPV22_005600</name>
</gene>
<accession>A0AAV8RLE2</accession>
<name>A0AAV8RLE2_ENSVE</name>
<dbReference type="AlphaFoldDB" id="A0AAV8RLE2"/>
<sequence>MASPFSTQQAAASARTCPASESTTYWEDADGVSEQNLLLFLFGLPAGGCGHDRGCREEWPDNSWQGTMDLNVLHKET</sequence>
<protein>
    <submittedName>
        <fullName evidence="1">Uncharacterized protein</fullName>
    </submittedName>
</protein>
<keyword evidence="2" id="KW-1185">Reference proteome</keyword>
<comment type="caution">
    <text evidence="1">The sequence shown here is derived from an EMBL/GenBank/DDBJ whole genome shotgun (WGS) entry which is preliminary data.</text>
</comment>
<dbReference type="Proteomes" id="UP001222027">
    <property type="component" value="Unassembled WGS sequence"/>
</dbReference>
<organism evidence="1 2">
    <name type="scientific">Ensete ventricosum</name>
    <name type="common">Abyssinian banana</name>
    <name type="synonym">Musa ensete</name>
    <dbReference type="NCBI Taxonomy" id="4639"/>
    <lineage>
        <taxon>Eukaryota</taxon>
        <taxon>Viridiplantae</taxon>
        <taxon>Streptophyta</taxon>
        <taxon>Embryophyta</taxon>
        <taxon>Tracheophyta</taxon>
        <taxon>Spermatophyta</taxon>
        <taxon>Magnoliopsida</taxon>
        <taxon>Liliopsida</taxon>
        <taxon>Zingiberales</taxon>
        <taxon>Musaceae</taxon>
        <taxon>Ensete</taxon>
    </lineage>
</organism>